<feature type="transmembrane region" description="Helical" evidence="2">
    <location>
        <begin position="85"/>
        <end position="108"/>
    </location>
</feature>
<keyword evidence="2" id="KW-1133">Transmembrane helix</keyword>
<sequence length="733" mass="82212">MVQAQCDPVVPDDDDRDQEQPPAREEQGQETEPAAVAEQPVARHHAGQVLAPVECRPEGPTKRDAPTDPGRYATFRFGSAVGSAAALLCVNVLHAICVCYFIIAGVLYRALPEKELSAFLDLYALALPSQNFRVVGDVHFVLATIQLACLLWHLFCSRRTRDRLQRKASKPPAGERYASGSLPASRWLRMVRHAIEPLQDVAGALFGSHGIFSVHSVHFEVLFLIRRIVETALQANQAYRMSRLVPRADLNMLYIAVLVINCWMSPLVHWFVKRKSLQRLLCVLSDVTLDFVTAIGVPVALTVRYLQEFDWERGNFPFSNWYNDVWVVNFMNESTIVLFGSWFDAFSRLIFSVSLLLCLEDARQLIKPPAASIVDPSQPKRDRRMSSRVESALRVASAISTSKHTQRVIRFGHYIMAIIGTVLLGLHIHAVQKPAAPFCALEVHPWLTRQRTCAFVQLQCQREATPPQLIDVLGDLDGPSLAHIVLRHCQDVNVPPQIQRFPNLLGIKMYNASVSAWPADAALEEEHHKMLRFAFFVRCEFPGHALPDGLISRQFPTMLRDLEFTITNLRALPSDLHTRWPEYIVFWVEYAELTEMPATLSSMVLWDLALTGNPISRVDAALLTRPGFHELGMSATNVTTLPELGVDSDSSLVSLEAIKLQYSNLSALPSWMDDAFLERCTVYAGATPLCRWIESATSASAPIESRYRLVNCDAEGIDSVMYYPLGLEEESQE</sequence>
<name>A0AAD5Q3S7_PYTIN</name>
<keyword evidence="2" id="KW-0472">Membrane</keyword>
<evidence type="ECO:0000313" key="4">
    <source>
        <dbReference type="Proteomes" id="UP001209570"/>
    </source>
</evidence>
<reference evidence="3" key="1">
    <citation type="submission" date="2021-12" db="EMBL/GenBank/DDBJ databases">
        <title>Prjna785345.</title>
        <authorList>
            <person name="Rujirawat T."/>
            <person name="Krajaejun T."/>
        </authorList>
    </citation>
    <scope>NUCLEOTIDE SEQUENCE</scope>
    <source>
        <strain evidence="3">Pi057C3</strain>
    </source>
</reference>
<feature type="region of interest" description="Disordered" evidence="1">
    <location>
        <begin position="1"/>
        <end position="45"/>
    </location>
</feature>
<dbReference type="Gene3D" id="3.80.10.10">
    <property type="entry name" value="Ribonuclease Inhibitor"/>
    <property type="match status" value="1"/>
</dbReference>
<dbReference type="SUPFAM" id="SSF52058">
    <property type="entry name" value="L domain-like"/>
    <property type="match status" value="1"/>
</dbReference>
<organism evidence="3 4">
    <name type="scientific">Pythium insidiosum</name>
    <name type="common">Pythiosis disease agent</name>
    <dbReference type="NCBI Taxonomy" id="114742"/>
    <lineage>
        <taxon>Eukaryota</taxon>
        <taxon>Sar</taxon>
        <taxon>Stramenopiles</taxon>
        <taxon>Oomycota</taxon>
        <taxon>Peronosporomycetes</taxon>
        <taxon>Pythiales</taxon>
        <taxon>Pythiaceae</taxon>
        <taxon>Pythium</taxon>
    </lineage>
</organism>
<dbReference type="Proteomes" id="UP001209570">
    <property type="component" value="Unassembled WGS sequence"/>
</dbReference>
<feature type="compositionally biased region" description="Basic and acidic residues" evidence="1">
    <location>
        <begin position="18"/>
        <end position="27"/>
    </location>
</feature>
<dbReference type="EMBL" id="JAKCXM010000375">
    <property type="protein sequence ID" value="KAJ0394916.1"/>
    <property type="molecule type" value="Genomic_DNA"/>
</dbReference>
<evidence type="ECO:0000256" key="2">
    <source>
        <dbReference type="SAM" id="Phobius"/>
    </source>
</evidence>
<gene>
    <name evidence="3" type="ORF">P43SY_009104</name>
</gene>
<feature type="transmembrane region" description="Helical" evidence="2">
    <location>
        <begin position="138"/>
        <end position="156"/>
    </location>
</feature>
<dbReference type="AlphaFoldDB" id="A0AAD5Q3S7"/>
<feature type="transmembrane region" description="Helical" evidence="2">
    <location>
        <begin position="250"/>
        <end position="272"/>
    </location>
</feature>
<proteinExistence type="predicted"/>
<feature type="transmembrane region" description="Helical" evidence="2">
    <location>
        <begin position="411"/>
        <end position="430"/>
    </location>
</feature>
<keyword evidence="2" id="KW-0812">Transmembrane</keyword>
<dbReference type="InterPro" id="IPR032675">
    <property type="entry name" value="LRR_dom_sf"/>
</dbReference>
<evidence type="ECO:0000313" key="3">
    <source>
        <dbReference type="EMBL" id="KAJ0394916.1"/>
    </source>
</evidence>
<accession>A0AAD5Q3S7</accession>
<evidence type="ECO:0000256" key="1">
    <source>
        <dbReference type="SAM" id="MobiDB-lite"/>
    </source>
</evidence>
<keyword evidence="4" id="KW-1185">Reference proteome</keyword>
<comment type="caution">
    <text evidence="3">The sequence shown here is derived from an EMBL/GenBank/DDBJ whole genome shotgun (WGS) entry which is preliminary data.</text>
</comment>
<protein>
    <submittedName>
        <fullName evidence="3">Uncharacterized protein</fullName>
    </submittedName>
</protein>